<accession>A0A6J7RYY4</accession>
<dbReference type="PANTHER" id="PTHR30036">
    <property type="entry name" value="D-XYLOSE-BINDING PERIPLASMIC PROTEIN"/>
    <property type="match status" value="1"/>
</dbReference>
<dbReference type="GO" id="GO:0030246">
    <property type="term" value="F:carbohydrate binding"/>
    <property type="evidence" value="ECO:0007669"/>
    <property type="project" value="TreeGrafter"/>
</dbReference>
<dbReference type="Pfam" id="PF13407">
    <property type="entry name" value="Peripla_BP_4"/>
    <property type="match status" value="1"/>
</dbReference>
<dbReference type="Gene3D" id="3.40.50.2300">
    <property type="match status" value="2"/>
</dbReference>
<evidence type="ECO:0000256" key="1">
    <source>
        <dbReference type="ARBA" id="ARBA00004196"/>
    </source>
</evidence>
<dbReference type="GO" id="GO:0030288">
    <property type="term" value="C:outer membrane-bounded periplasmic space"/>
    <property type="evidence" value="ECO:0007669"/>
    <property type="project" value="TreeGrafter"/>
</dbReference>
<dbReference type="InterPro" id="IPR025997">
    <property type="entry name" value="SBP_2_dom"/>
</dbReference>
<comment type="subcellular location">
    <subcellularLocation>
        <location evidence="1">Cell envelope</location>
    </subcellularLocation>
</comment>
<reference evidence="4" key="1">
    <citation type="submission" date="2020-05" db="EMBL/GenBank/DDBJ databases">
        <authorList>
            <person name="Chiriac C."/>
            <person name="Salcher M."/>
            <person name="Ghai R."/>
            <person name="Kavagutti S V."/>
        </authorList>
    </citation>
    <scope>NUCLEOTIDE SEQUENCE</scope>
</reference>
<dbReference type="InterPro" id="IPR028082">
    <property type="entry name" value="Peripla_BP_I"/>
</dbReference>
<keyword evidence="2" id="KW-0732">Signal</keyword>
<feature type="domain" description="Periplasmic binding protein" evidence="3">
    <location>
        <begin position="42"/>
        <end position="301"/>
    </location>
</feature>
<proteinExistence type="predicted"/>
<sequence length="364" mass="37395">MSKRSLAIIAAAAMTLTLAACSSSSEPSTSSSAAASGKVGVILPDATTSPRWESNDRPSLEKAFDAAGVTYDIQNATKDATKFSSICDAMIAEKVDVLMIVNIDSASGAACEKNATAAGIKSIDYDRLTLNGTASYYVSFDNVQVGKLMGDGLIACLTAAGKTKANVVYINGDPTDNNAKLFKEGYAGAVQPKIDSGDYKLVGDQTGKWSATEAQTVFEQMYTQNQGKIDGAVVANDTMAGGTAIVLAKNGLAKSVPITGQDASDEGLQRVMAGTQCGTVFKDVNLEADLAAKLAIGIIKGDGSDVALATAKINNEVADIGAAYATPVWVTQANIKAPFDAGYATAAKVCVGDTAALCTKFSIS</sequence>
<dbReference type="SUPFAM" id="SSF53822">
    <property type="entry name" value="Periplasmic binding protein-like I"/>
    <property type="match status" value="1"/>
</dbReference>
<evidence type="ECO:0000259" key="3">
    <source>
        <dbReference type="Pfam" id="PF13407"/>
    </source>
</evidence>
<gene>
    <name evidence="4" type="ORF">UFOPK4150_01290</name>
</gene>
<evidence type="ECO:0000256" key="2">
    <source>
        <dbReference type="ARBA" id="ARBA00022729"/>
    </source>
</evidence>
<dbReference type="EMBL" id="CAFBPU010000024">
    <property type="protein sequence ID" value="CAB5033832.1"/>
    <property type="molecule type" value="Genomic_DNA"/>
</dbReference>
<organism evidence="4">
    <name type="scientific">freshwater metagenome</name>
    <dbReference type="NCBI Taxonomy" id="449393"/>
    <lineage>
        <taxon>unclassified sequences</taxon>
        <taxon>metagenomes</taxon>
        <taxon>ecological metagenomes</taxon>
    </lineage>
</organism>
<dbReference type="PANTHER" id="PTHR30036:SF1">
    <property type="entry name" value="D-XYLOSE-BINDING PERIPLASMIC PROTEIN"/>
    <property type="match status" value="1"/>
</dbReference>
<evidence type="ECO:0000313" key="4">
    <source>
        <dbReference type="EMBL" id="CAB5033832.1"/>
    </source>
</evidence>
<dbReference type="InterPro" id="IPR050555">
    <property type="entry name" value="Bact_Solute-Bind_Prot2"/>
</dbReference>
<protein>
    <submittedName>
        <fullName evidence="4">Unannotated protein</fullName>
    </submittedName>
</protein>
<dbReference type="PROSITE" id="PS51257">
    <property type="entry name" value="PROKAR_LIPOPROTEIN"/>
    <property type="match status" value="1"/>
</dbReference>
<dbReference type="AlphaFoldDB" id="A0A6J7RYY4"/>
<name>A0A6J7RYY4_9ZZZZ</name>